<evidence type="ECO:0000313" key="1">
    <source>
        <dbReference type="EMBL" id="KAH3773376.1"/>
    </source>
</evidence>
<dbReference type="Proteomes" id="UP000828390">
    <property type="component" value="Unassembled WGS sequence"/>
</dbReference>
<protein>
    <submittedName>
        <fullName evidence="1">Uncharacterized protein</fullName>
    </submittedName>
</protein>
<organism evidence="1 3">
    <name type="scientific">Dreissena polymorpha</name>
    <name type="common">Zebra mussel</name>
    <name type="synonym">Mytilus polymorpha</name>
    <dbReference type="NCBI Taxonomy" id="45954"/>
    <lineage>
        <taxon>Eukaryota</taxon>
        <taxon>Metazoa</taxon>
        <taxon>Spiralia</taxon>
        <taxon>Lophotrochozoa</taxon>
        <taxon>Mollusca</taxon>
        <taxon>Bivalvia</taxon>
        <taxon>Autobranchia</taxon>
        <taxon>Heteroconchia</taxon>
        <taxon>Euheterodonta</taxon>
        <taxon>Imparidentia</taxon>
        <taxon>Neoheterodontei</taxon>
        <taxon>Myida</taxon>
        <taxon>Dreissenoidea</taxon>
        <taxon>Dreissenidae</taxon>
        <taxon>Dreissena</taxon>
    </lineage>
</organism>
<dbReference type="EMBL" id="JAIWYP010000009">
    <property type="protein sequence ID" value="KAH3773376.1"/>
    <property type="molecule type" value="Genomic_DNA"/>
</dbReference>
<evidence type="ECO:0000313" key="3">
    <source>
        <dbReference type="Proteomes" id="UP000828390"/>
    </source>
</evidence>
<reference evidence="1" key="1">
    <citation type="journal article" date="2019" name="bioRxiv">
        <title>The Genome of the Zebra Mussel, Dreissena polymorpha: A Resource for Invasive Species Research.</title>
        <authorList>
            <person name="McCartney M.A."/>
            <person name="Auch B."/>
            <person name="Kono T."/>
            <person name="Mallez S."/>
            <person name="Zhang Y."/>
            <person name="Obille A."/>
            <person name="Becker A."/>
            <person name="Abrahante J.E."/>
            <person name="Garbe J."/>
            <person name="Badalamenti J.P."/>
            <person name="Herman A."/>
            <person name="Mangelson H."/>
            <person name="Liachko I."/>
            <person name="Sullivan S."/>
            <person name="Sone E.D."/>
            <person name="Koren S."/>
            <person name="Silverstein K.A.T."/>
            <person name="Beckman K.B."/>
            <person name="Gohl D.M."/>
        </authorList>
    </citation>
    <scope>NUCLEOTIDE SEQUENCE</scope>
    <source>
        <strain evidence="1">Duluth1</strain>
        <tissue evidence="1">Whole animal</tissue>
    </source>
</reference>
<comment type="caution">
    <text evidence="1">The sequence shown here is derived from an EMBL/GenBank/DDBJ whole genome shotgun (WGS) entry which is preliminary data.</text>
</comment>
<reference evidence="1" key="2">
    <citation type="submission" date="2020-11" db="EMBL/GenBank/DDBJ databases">
        <authorList>
            <person name="McCartney M.A."/>
            <person name="Auch B."/>
            <person name="Kono T."/>
            <person name="Mallez S."/>
            <person name="Becker A."/>
            <person name="Gohl D.M."/>
            <person name="Silverstein K.A.T."/>
            <person name="Koren S."/>
            <person name="Bechman K.B."/>
            <person name="Herman A."/>
            <person name="Abrahante J.E."/>
            <person name="Garbe J."/>
        </authorList>
    </citation>
    <scope>NUCLEOTIDE SEQUENCE</scope>
    <source>
        <strain evidence="1">Duluth1</strain>
        <tissue evidence="1">Whole animal</tissue>
    </source>
</reference>
<sequence>MNVMTLPPNSNDIDRFWKLENLGISADENDETVVSVIKEYQKTHISFKDGENEARLPWNQEFDN</sequence>
<evidence type="ECO:0000313" key="2">
    <source>
        <dbReference type="EMBL" id="KAH3773401.1"/>
    </source>
</evidence>
<gene>
    <name evidence="1" type="ORF">DPMN_174735</name>
    <name evidence="2" type="ORF">DPMN_174761</name>
</gene>
<name>A0A9D4IFE2_DREPO</name>
<accession>A0A9D4IFE2</accession>
<dbReference type="AlphaFoldDB" id="A0A9D4IFE2"/>
<keyword evidence="3" id="KW-1185">Reference proteome</keyword>
<dbReference type="EMBL" id="JAIWYP010000009">
    <property type="protein sequence ID" value="KAH3773401.1"/>
    <property type="molecule type" value="Genomic_DNA"/>
</dbReference>
<proteinExistence type="predicted"/>